<reference evidence="9 10" key="1">
    <citation type="submission" date="2024-01" db="EMBL/GenBank/DDBJ databases">
        <title>A draft genome for the cacao thread blight pathogen Marasmiellus scandens.</title>
        <authorList>
            <person name="Baruah I.K."/>
            <person name="Leung J."/>
            <person name="Bukari Y."/>
            <person name="Amoako-Attah I."/>
            <person name="Meinhardt L.W."/>
            <person name="Bailey B.A."/>
            <person name="Cohen S.P."/>
        </authorList>
    </citation>
    <scope>NUCLEOTIDE SEQUENCE [LARGE SCALE GENOMIC DNA]</scope>
    <source>
        <strain evidence="9 10">GH-19</strain>
    </source>
</reference>
<dbReference type="InterPro" id="IPR054300">
    <property type="entry name" value="OB_DPOA2"/>
</dbReference>
<evidence type="ECO:0000256" key="6">
    <source>
        <dbReference type="PIRNR" id="PIRNR018300"/>
    </source>
</evidence>
<comment type="similarity">
    <text evidence="2 6">Belongs to the DNA polymerase alpha subunit B family.</text>
</comment>
<keyword evidence="9" id="KW-0808">Transferase</keyword>
<dbReference type="Pfam" id="PF22062">
    <property type="entry name" value="OB_DPOA2"/>
    <property type="match status" value="1"/>
</dbReference>
<evidence type="ECO:0000313" key="10">
    <source>
        <dbReference type="Proteomes" id="UP001498398"/>
    </source>
</evidence>
<proteinExistence type="inferred from homology"/>
<accession>A0ABR1J0S2</accession>
<dbReference type="PANTHER" id="PTHR23061">
    <property type="entry name" value="DNA POLYMERASE 2 ALPHA 70 KDA SUBUNIT"/>
    <property type="match status" value="1"/>
</dbReference>
<comment type="caution">
    <text evidence="9">The sequence shown here is derived from an EMBL/GenBank/DDBJ whole genome shotgun (WGS) entry which is preliminary data.</text>
</comment>
<evidence type="ECO:0000256" key="3">
    <source>
        <dbReference type="ARBA" id="ARBA00018596"/>
    </source>
</evidence>
<keyword evidence="9" id="KW-0548">Nucleotidyltransferase</keyword>
<keyword evidence="10" id="KW-1185">Reference proteome</keyword>
<evidence type="ECO:0000256" key="2">
    <source>
        <dbReference type="ARBA" id="ARBA00007299"/>
    </source>
</evidence>
<dbReference type="PIRSF" id="PIRSF018300">
    <property type="entry name" value="DNA_pol_alph_2"/>
    <property type="match status" value="1"/>
</dbReference>
<evidence type="ECO:0000313" key="9">
    <source>
        <dbReference type="EMBL" id="KAK7445460.1"/>
    </source>
</evidence>
<dbReference type="InterPro" id="IPR007185">
    <property type="entry name" value="DNA_pol_a/d/e_bsu"/>
</dbReference>
<comment type="function">
    <text evidence="6">Accessory subunit of the DNA polymerase alpha complex (also known as the alpha DNA polymerase-primase complex) which plays an essential role in the initiation of DNA synthesis.</text>
</comment>
<keyword evidence="4 6" id="KW-0235">DNA replication</keyword>
<evidence type="ECO:0000259" key="8">
    <source>
        <dbReference type="Pfam" id="PF22062"/>
    </source>
</evidence>
<evidence type="ECO:0000256" key="4">
    <source>
        <dbReference type="ARBA" id="ARBA00022705"/>
    </source>
</evidence>
<evidence type="ECO:0000256" key="5">
    <source>
        <dbReference type="ARBA" id="ARBA00023242"/>
    </source>
</evidence>
<dbReference type="InterPro" id="IPR016722">
    <property type="entry name" value="DNA_pol_alpha_bsu"/>
</dbReference>
<dbReference type="PANTHER" id="PTHR23061:SF12">
    <property type="entry name" value="DNA POLYMERASE ALPHA SUBUNIT B"/>
    <property type="match status" value="1"/>
</dbReference>
<feature type="domain" description="DNA polymerase alpha/delta/epsilon subunit B" evidence="7">
    <location>
        <begin position="312"/>
        <end position="535"/>
    </location>
</feature>
<dbReference type="Gene3D" id="3.60.21.60">
    <property type="match status" value="1"/>
</dbReference>
<evidence type="ECO:0000259" key="7">
    <source>
        <dbReference type="Pfam" id="PF04042"/>
    </source>
</evidence>
<evidence type="ECO:0000256" key="1">
    <source>
        <dbReference type="ARBA" id="ARBA00004123"/>
    </source>
</evidence>
<sequence>MSEKEISDEIASRMGEQVASDSKLLAECVNICHIYNLTPETLQFKWEASTFSATPARAHETRFTFDSLQMVKQQINRERNTTKTKRTNPRNTAPVLSAAKRKLPAFMTRGQASGASARMEEVSVKAEYLDSGIGASYDIAGSSAGTVSYEGPGRDERRERAYRYMYEKPGERGEVLDDRIDDMAELIRDYYKIQELSDPSASTDTEVIVVGRIVHDQENSSSTAKLTDANIAIESSRMLSNGARVPLRLEPGLKIRGCAQGAGGYGLFPGAIVGLKGRNGGGGWFSASEIIVPPMPIMTSTKRDPSAFSMHIGCGPFTPDTDLDYKPWKTLLRVLKKVKPSVVLLVGPFVDSNHPHIEGGEVDETPLAFFQRIFLEPLSDFLSSSPASLAILVPSVRDLASSHAVFPQSEFRPEVSMHARIKLLPNPSTFSINGTRFSASSVDVLFHLKTQELLKRGEEIGSVAPVAPDDSGSDAMGNLCRHVLQQRSFYPLFPVPLDVSHEVNLDVTHSKGLNLDEESLPDIIILPSKLKQFSKRVQMTRIINPSSALKGVYATLEVAGSDIRAEVLKMETSDT</sequence>
<dbReference type="Pfam" id="PF04042">
    <property type="entry name" value="DNA_pol_E_B"/>
    <property type="match status" value="1"/>
</dbReference>
<name>A0ABR1J0S2_9AGAR</name>
<comment type="subcellular location">
    <subcellularLocation>
        <location evidence="1 6">Nucleus</location>
    </subcellularLocation>
</comment>
<dbReference type="EMBL" id="JBANRG010000047">
    <property type="protein sequence ID" value="KAK7445460.1"/>
    <property type="molecule type" value="Genomic_DNA"/>
</dbReference>
<feature type="domain" description="DNA polymerase alpha subunit B OB" evidence="8">
    <location>
        <begin position="174"/>
        <end position="290"/>
    </location>
</feature>
<keyword evidence="9" id="KW-0239">DNA-directed DNA polymerase</keyword>
<dbReference type="GO" id="GO:0003887">
    <property type="term" value="F:DNA-directed DNA polymerase activity"/>
    <property type="evidence" value="ECO:0007669"/>
    <property type="project" value="UniProtKB-KW"/>
</dbReference>
<organism evidence="9 10">
    <name type="scientific">Marasmiellus scandens</name>
    <dbReference type="NCBI Taxonomy" id="2682957"/>
    <lineage>
        <taxon>Eukaryota</taxon>
        <taxon>Fungi</taxon>
        <taxon>Dikarya</taxon>
        <taxon>Basidiomycota</taxon>
        <taxon>Agaricomycotina</taxon>
        <taxon>Agaricomycetes</taxon>
        <taxon>Agaricomycetidae</taxon>
        <taxon>Agaricales</taxon>
        <taxon>Marasmiineae</taxon>
        <taxon>Omphalotaceae</taxon>
        <taxon>Marasmiellus</taxon>
    </lineage>
</organism>
<protein>
    <recommendedName>
        <fullName evidence="3 6">DNA polymerase alpha subunit B</fullName>
    </recommendedName>
</protein>
<dbReference type="Proteomes" id="UP001498398">
    <property type="component" value="Unassembled WGS sequence"/>
</dbReference>
<keyword evidence="5 6" id="KW-0539">Nucleus</keyword>
<gene>
    <name evidence="9" type="primary">POL12</name>
    <name evidence="9" type="ORF">VKT23_014879</name>
</gene>